<sequence>MLKPEPIDWEYYRKENMLQFLLRDTLKRKHTSVRFINKRTNDAKSVGNIFVPLSTPALSTPALSSSSSRTTLSSVGTVSTPAFVSHVGTMGATLSTHASSIPPSSNQSFLPTSST</sequence>
<dbReference type="Proteomes" id="UP000235145">
    <property type="component" value="Unassembled WGS sequence"/>
</dbReference>
<evidence type="ECO:0000313" key="2">
    <source>
        <dbReference type="EMBL" id="KAJ0187626.1"/>
    </source>
</evidence>
<reference evidence="2 3" key="1">
    <citation type="journal article" date="2017" name="Nat. Commun.">
        <title>Genome assembly with in vitro proximity ligation data and whole-genome triplication in lettuce.</title>
        <authorList>
            <person name="Reyes-Chin-Wo S."/>
            <person name="Wang Z."/>
            <person name="Yang X."/>
            <person name="Kozik A."/>
            <person name="Arikit S."/>
            <person name="Song C."/>
            <person name="Xia L."/>
            <person name="Froenicke L."/>
            <person name="Lavelle D.O."/>
            <person name="Truco M.J."/>
            <person name="Xia R."/>
            <person name="Zhu S."/>
            <person name="Xu C."/>
            <person name="Xu H."/>
            <person name="Xu X."/>
            <person name="Cox K."/>
            <person name="Korf I."/>
            <person name="Meyers B.C."/>
            <person name="Michelmore R.W."/>
        </authorList>
    </citation>
    <scope>NUCLEOTIDE SEQUENCE [LARGE SCALE GENOMIC DNA]</scope>
    <source>
        <strain evidence="3">cv. Salinas</strain>
        <tissue evidence="2">Seedlings</tissue>
    </source>
</reference>
<gene>
    <name evidence="2" type="ORF">LSAT_V11C900456610</name>
</gene>
<proteinExistence type="predicted"/>
<keyword evidence="3" id="KW-1185">Reference proteome</keyword>
<dbReference type="AlphaFoldDB" id="A0A9R1WU15"/>
<feature type="region of interest" description="Disordered" evidence="1">
    <location>
        <begin position="94"/>
        <end position="115"/>
    </location>
</feature>
<dbReference type="EMBL" id="NBSK02000009">
    <property type="protein sequence ID" value="KAJ0187626.1"/>
    <property type="molecule type" value="Genomic_DNA"/>
</dbReference>
<organism evidence="2 3">
    <name type="scientific">Lactuca sativa</name>
    <name type="common">Garden lettuce</name>
    <dbReference type="NCBI Taxonomy" id="4236"/>
    <lineage>
        <taxon>Eukaryota</taxon>
        <taxon>Viridiplantae</taxon>
        <taxon>Streptophyta</taxon>
        <taxon>Embryophyta</taxon>
        <taxon>Tracheophyta</taxon>
        <taxon>Spermatophyta</taxon>
        <taxon>Magnoliopsida</taxon>
        <taxon>eudicotyledons</taxon>
        <taxon>Gunneridae</taxon>
        <taxon>Pentapetalae</taxon>
        <taxon>asterids</taxon>
        <taxon>campanulids</taxon>
        <taxon>Asterales</taxon>
        <taxon>Asteraceae</taxon>
        <taxon>Cichorioideae</taxon>
        <taxon>Cichorieae</taxon>
        <taxon>Lactucinae</taxon>
        <taxon>Lactuca</taxon>
    </lineage>
</organism>
<accession>A0A9R1WU15</accession>
<protein>
    <submittedName>
        <fullName evidence="2">Uncharacterized protein</fullName>
    </submittedName>
</protein>
<evidence type="ECO:0000256" key="1">
    <source>
        <dbReference type="SAM" id="MobiDB-lite"/>
    </source>
</evidence>
<evidence type="ECO:0000313" key="3">
    <source>
        <dbReference type="Proteomes" id="UP000235145"/>
    </source>
</evidence>
<name>A0A9R1WU15_LACSA</name>
<comment type="caution">
    <text evidence="2">The sequence shown here is derived from an EMBL/GenBank/DDBJ whole genome shotgun (WGS) entry which is preliminary data.</text>
</comment>